<dbReference type="OrthoDB" id="194775at2759"/>
<dbReference type="InterPro" id="IPR012945">
    <property type="entry name" value="Tubulin-bd_cofactor_C_dom"/>
</dbReference>
<evidence type="ECO:0000313" key="15">
    <source>
        <dbReference type="EMBL" id="RMX51163.1"/>
    </source>
</evidence>
<evidence type="ECO:0000256" key="5">
    <source>
        <dbReference type="ARBA" id="ARBA00022475"/>
    </source>
</evidence>
<dbReference type="InterPro" id="IPR017901">
    <property type="entry name" value="C-CAP_CF_C-like"/>
</dbReference>
<name>A0A3M6UBV7_POCDA</name>
<keyword evidence="11" id="KW-0449">Lipoprotein</keyword>
<protein>
    <recommendedName>
        <fullName evidence="3">Protein XRP2</fullName>
    </recommendedName>
</protein>
<dbReference type="GO" id="GO:0005525">
    <property type="term" value="F:GTP binding"/>
    <property type="evidence" value="ECO:0007669"/>
    <property type="project" value="UniProtKB-KW"/>
</dbReference>
<gene>
    <name evidence="15" type="ORF">pdam_00004103</name>
</gene>
<dbReference type="PIRSF" id="PIRSF037947">
    <property type="entry name" value="Protein_XRP2"/>
    <property type="match status" value="1"/>
</dbReference>
<evidence type="ECO:0000256" key="2">
    <source>
        <dbReference type="ARBA" id="ARBA00008848"/>
    </source>
</evidence>
<keyword evidence="4" id="KW-0343">GTPase activation</keyword>
<keyword evidence="7 12" id="KW-0547">Nucleotide-binding</keyword>
<keyword evidence="9" id="KW-0472">Membrane</keyword>
<evidence type="ECO:0000256" key="3">
    <source>
        <dbReference type="ARBA" id="ARBA00015771"/>
    </source>
</evidence>
<dbReference type="InterPro" id="IPR016098">
    <property type="entry name" value="CAP/MinC_C"/>
</dbReference>
<keyword evidence="5" id="KW-1003">Cell membrane</keyword>
<dbReference type="FunFam" id="2.160.20.70:FF:000004">
    <property type="entry name" value="Protein XRP2"/>
    <property type="match status" value="1"/>
</dbReference>
<evidence type="ECO:0000256" key="11">
    <source>
        <dbReference type="ARBA" id="ARBA00023288"/>
    </source>
</evidence>
<dbReference type="Gene3D" id="3.30.70.141">
    <property type="entry name" value="Nucleoside diphosphate kinase-like domain"/>
    <property type="match status" value="1"/>
</dbReference>
<evidence type="ECO:0000256" key="12">
    <source>
        <dbReference type="PIRSR" id="PIRSR037947-1"/>
    </source>
</evidence>
<dbReference type="Pfam" id="PF07986">
    <property type="entry name" value="TBCC"/>
    <property type="match status" value="1"/>
</dbReference>
<comment type="caution">
    <text evidence="15">The sequence shown here is derived from an EMBL/GenBank/DDBJ whole genome shotgun (WGS) entry which is preliminary data.</text>
</comment>
<dbReference type="SMART" id="SM00673">
    <property type="entry name" value="CARP"/>
    <property type="match status" value="2"/>
</dbReference>
<feature type="binding site" evidence="12">
    <location>
        <begin position="90"/>
        <end position="91"/>
    </location>
    <ligand>
        <name>GTP</name>
        <dbReference type="ChEBI" id="CHEBI:37565"/>
    </ligand>
</feature>
<evidence type="ECO:0000256" key="6">
    <source>
        <dbReference type="ARBA" id="ARBA00022707"/>
    </source>
</evidence>
<keyword evidence="6" id="KW-0519">Myristate</keyword>
<dbReference type="InterPro" id="IPR036223">
    <property type="entry name" value="CAP_C_sf"/>
</dbReference>
<dbReference type="GO" id="GO:0006892">
    <property type="term" value="P:post-Golgi vesicle-mediated transport"/>
    <property type="evidence" value="ECO:0007669"/>
    <property type="project" value="TreeGrafter"/>
</dbReference>
<evidence type="ECO:0000256" key="8">
    <source>
        <dbReference type="ARBA" id="ARBA00023134"/>
    </source>
</evidence>
<evidence type="ECO:0000256" key="4">
    <source>
        <dbReference type="ARBA" id="ARBA00022468"/>
    </source>
</evidence>
<accession>A0A3M6UBV7</accession>
<evidence type="ECO:0000259" key="14">
    <source>
        <dbReference type="PROSITE" id="PS51329"/>
    </source>
</evidence>
<evidence type="ECO:0000256" key="7">
    <source>
        <dbReference type="ARBA" id="ARBA00022741"/>
    </source>
</evidence>
<feature type="non-terminal residue" evidence="15">
    <location>
        <position position="342"/>
    </location>
</feature>
<keyword evidence="16" id="KW-1185">Reference proteome</keyword>
<dbReference type="STRING" id="46731.A0A3M6UBV7"/>
<evidence type="ECO:0000256" key="13">
    <source>
        <dbReference type="SAM" id="MobiDB-lite"/>
    </source>
</evidence>
<dbReference type="GO" id="GO:0005096">
    <property type="term" value="F:GTPase activator activity"/>
    <property type="evidence" value="ECO:0007669"/>
    <property type="project" value="UniProtKB-KW"/>
</dbReference>
<keyword evidence="8 12" id="KW-0342">GTP-binding</keyword>
<dbReference type="EMBL" id="RCHS01001810">
    <property type="protein sequence ID" value="RMX51163.1"/>
    <property type="molecule type" value="Genomic_DNA"/>
</dbReference>
<dbReference type="PANTHER" id="PTHR15440:SF0">
    <property type="entry name" value="PROTEIN XRP2"/>
    <property type="match status" value="1"/>
</dbReference>
<keyword evidence="10" id="KW-0564">Palmitate</keyword>
<dbReference type="GO" id="GO:0005929">
    <property type="term" value="C:cilium"/>
    <property type="evidence" value="ECO:0007669"/>
    <property type="project" value="TreeGrafter"/>
</dbReference>
<feature type="region of interest" description="Disordered" evidence="13">
    <location>
        <begin position="1"/>
        <end position="30"/>
    </location>
</feature>
<dbReference type="InterPro" id="IPR006599">
    <property type="entry name" value="CARP_motif"/>
</dbReference>
<dbReference type="InterPro" id="IPR036850">
    <property type="entry name" value="NDK-like_dom_sf"/>
</dbReference>
<evidence type="ECO:0000313" key="16">
    <source>
        <dbReference type="Proteomes" id="UP000275408"/>
    </source>
</evidence>
<proteinExistence type="inferred from homology"/>
<evidence type="ECO:0000256" key="10">
    <source>
        <dbReference type="ARBA" id="ARBA00023139"/>
    </source>
</evidence>
<feature type="domain" description="C-CAP/cofactor C-like" evidence="14">
    <location>
        <begin position="20"/>
        <end position="171"/>
    </location>
</feature>
<dbReference type="SUPFAM" id="SSF69340">
    <property type="entry name" value="C-terminal domain of adenylylcyclase associated protein"/>
    <property type="match status" value="1"/>
</dbReference>
<comment type="similarity">
    <text evidence="2">Belongs to the TBCC family.</text>
</comment>
<dbReference type="PROSITE" id="PS51329">
    <property type="entry name" value="C_CAP_COFACTOR_C"/>
    <property type="match status" value="1"/>
</dbReference>
<comment type="subcellular location">
    <subcellularLocation>
        <location evidence="1">Cell membrane</location>
        <topology evidence="1">Lipid-anchor</topology>
        <orientation evidence="1">Cytoplasmic side</orientation>
    </subcellularLocation>
</comment>
<organism evidence="15 16">
    <name type="scientific">Pocillopora damicornis</name>
    <name type="common">Cauliflower coral</name>
    <name type="synonym">Millepora damicornis</name>
    <dbReference type="NCBI Taxonomy" id="46731"/>
    <lineage>
        <taxon>Eukaryota</taxon>
        <taxon>Metazoa</taxon>
        <taxon>Cnidaria</taxon>
        <taxon>Anthozoa</taxon>
        <taxon>Hexacorallia</taxon>
        <taxon>Scleractinia</taxon>
        <taxon>Astrocoeniina</taxon>
        <taxon>Pocilloporidae</taxon>
        <taxon>Pocillopora</taxon>
    </lineage>
</organism>
<dbReference type="PANTHER" id="PTHR15440">
    <property type="entry name" value="XRP2 PROTEIN"/>
    <property type="match status" value="1"/>
</dbReference>
<reference evidence="15 16" key="1">
    <citation type="journal article" date="2018" name="Sci. Rep.">
        <title>Comparative analysis of the Pocillopora damicornis genome highlights role of immune system in coral evolution.</title>
        <authorList>
            <person name="Cunning R."/>
            <person name="Bay R.A."/>
            <person name="Gillette P."/>
            <person name="Baker A.C."/>
            <person name="Traylor-Knowles N."/>
        </authorList>
    </citation>
    <scope>NUCLEOTIDE SEQUENCE [LARGE SCALE GENOMIC DNA]</scope>
    <source>
        <strain evidence="15">RSMAS</strain>
        <tissue evidence="15">Whole animal</tissue>
    </source>
</reference>
<evidence type="ECO:0000256" key="1">
    <source>
        <dbReference type="ARBA" id="ARBA00004342"/>
    </source>
</evidence>
<feature type="binding site" evidence="12">
    <location>
        <begin position="107"/>
        <end position="110"/>
    </location>
    <ligand>
        <name>GTP</name>
        <dbReference type="ChEBI" id="CHEBI:37565"/>
    </ligand>
</feature>
<dbReference type="Proteomes" id="UP000275408">
    <property type="component" value="Unassembled WGS sequence"/>
</dbReference>
<dbReference type="AlphaFoldDB" id="A0A3M6UBV7"/>
<evidence type="ECO:0000256" key="9">
    <source>
        <dbReference type="ARBA" id="ARBA00023136"/>
    </source>
</evidence>
<dbReference type="Gene3D" id="2.160.20.70">
    <property type="match status" value="1"/>
</dbReference>
<sequence>MGCLGSKEESNTNEETNEKPTEKGPRLDPKDYTIGDLTGELAAKMPGEINGQQFIIQNNKDCRIFVLDHAETITIDDCINCQIVIGPCAGSVYFRDCQDCKVLVACQQFRTRDCKKMDFFLCCGTQPVIESSKGMKFGCYQYYYPELEGQFEAAKLSLYNNNWSNIHDFTPAAGETTWGLIPEEDATNIETLIPTPEQYRDRNISSDASMSVVPLTLGSRRKPYDESCLVVFFQYPEMKSHVRRLISDQRRERNQVLVQTKEVSMKPDDVARIFQSEEYRAAADSGPVIGLEFNGKDCVQNTEDALNQICDRSLASIYFSSTPEKALHDIDAFYNFVDLSMS</sequence>
<dbReference type="InterPro" id="IPR039093">
    <property type="entry name" value="XRP2"/>
</dbReference>
<dbReference type="GO" id="GO:1990075">
    <property type="term" value="C:periciliary membrane compartment"/>
    <property type="evidence" value="ECO:0007669"/>
    <property type="project" value="TreeGrafter"/>
</dbReference>